<evidence type="ECO:0000313" key="11">
    <source>
        <dbReference type="EMBL" id="MBB5643221.1"/>
    </source>
</evidence>
<dbReference type="GO" id="GO:0022857">
    <property type="term" value="F:transmembrane transporter activity"/>
    <property type="evidence" value="ECO:0007669"/>
    <property type="project" value="InterPro"/>
</dbReference>
<dbReference type="InterPro" id="IPR000515">
    <property type="entry name" value="MetI-like"/>
</dbReference>
<evidence type="ECO:0000256" key="1">
    <source>
        <dbReference type="ARBA" id="ARBA00004651"/>
    </source>
</evidence>
<keyword evidence="6 8" id="KW-1133">Transmembrane helix</keyword>
<dbReference type="Gene3D" id="1.10.3720.10">
    <property type="entry name" value="MetI-like"/>
    <property type="match status" value="1"/>
</dbReference>
<comment type="caution">
    <text evidence="10">The sequence shown here is derived from an EMBL/GenBank/DDBJ whole genome shotgun (WGS) entry which is preliminary data.</text>
</comment>
<dbReference type="Proteomes" id="UP000029864">
    <property type="component" value="Unassembled WGS sequence"/>
</dbReference>
<dbReference type="GO" id="GO:0043190">
    <property type="term" value="C:ATP-binding cassette (ABC) transporter complex"/>
    <property type="evidence" value="ECO:0007669"/>
    <property type="project" value="InterPro"/>
</dbReference>
<comment type="similarity">
    <text evidence="8">Belongs to the binding-protein-dependent transport system permease family.</text>
</comment>
<sequence>MSVWDTAFAISIMPILLKGLWLTIQITLVGFVISLVVGLVVAVIRYLKIPIISPLATFYVSFVRGAPLLVQAYVAFYVLPLLGVTFDALPTGIVVIGLNYSAYTAEVYRAGIEQLHKGQWEAATALSLPRWRTWVRIVIPQAVRPIIPVLGNYLIMMFKDSAILSSITIIELLGSALSIGSSYYRYLEPISIIGLMYLAISFPCSLLIKKLERRFVPQH</sequence>
<keyword evidence="3" id="KW-1003">Cell membrane</keyword>
<dbReference type="InterPro" id="IPR043429">
    <property type="entry name" value="ArtM/GltK/GlnP/TcyL/YhdX-like"/>
</dbReference>
<dbReference type="GO" id="GO:0006865">
    <property type="term" value="P:amino acid transport"/>
    <property type="evidence" value="ECO:0007669"/>
    <property type="project" value="UniProtKB-KW"/>
</dbReference>
<evidence type="ECO:0000256" key="8">
    <source>
        <dbReference type="RuleBase" id="RU363032"/>
    </source>
</evidence>
<feature type="transmembrane region" description="Helical" evidence="8">
    <location>
        <begin position="56"/>
        <end position="79"/>
    </location>
</feature>
<dbReference type="CDD" id="cd06261">
    <property type="entry name" value="TM_PBP2"/>
    <property type="match status" value="1"/>
</dbReference>
<evidence type="ECO:0000313" key="10">
    <source>
        <dbReference type="EMBL" id="KGJ72767.1"/>
    </source>
</evidence>
<dbReference type="EMBL" id="JACHBQ010000001">
    <property type="protein sequence ID" value="MBB5643221.1"/>
    <property type="molecule type" value="Genomic_DNA"/>
</dbReference>
<evidence type="ECO:0000256" key="6">
    <source>
        <dbReference type="ARBA" id="ARBA00022989"/>
    </source>
</evidence>
<dbReference type="InterPro" id="IPR035906">
    <property type="entry name" value="MetI-like_sf"/>
</dbReference>
<dbReference type="Proteomes" id="UP000561726">
    <property type="component" value="Unassembled WGS sequence"/>
</dbReference>
<dbReference type="OrthoDB" id="9814902at2"/>
<dbReference type="PANTHER" id="PTHR30614:SF0">
    <property type="entry name" value="L-CYSTINE TRANSPORT SYSTEM PERMEASE PROTEIN TCYL"/>
    <property type="match status" value="1"/>
</dbReference>
<evidence type="ECO:0000256" key="5">
    <source>
        <dbReference type="ARBA" id="ARBA00022970"/>
    </source>
</evidence>
<dbReference type="SUPFAM" id="SSF161098">
    <property type="entry name" value="MetI-like"/>
    <property type="match status" value="1"/>
</dbReference>
<dbReference type="PROSITE" id="PS50928">
    <property type="entry name" value="ABC_TM1"/>
    <property type="match status" value="1"/>
</dbReference>
<organism evidence="10 12">
    <name type="scientific">Cryobacterium roopkundense</name>
    <dbReference type="NCBI Taxonomy" id="1001240"/>
    <lineage>
        <taxon>Bacteria</taxon>
        <taxon>Bacillati</taxon>
        <taxon>Actinomycetota</taxon>
        <taxon>Actinomycetes</taxon>
        <taxon>Micrococcales</taxon>
        <taxon>Microbacteriaceae</taxon>
        <taxon>Cryobacterium</taxon>
    </lineage>
</organism>
<evidence type="ECO:0000256" key="7">
    <source>
        <dbReference type="ARBA" id="ARBA00023136"/>
    </source>
</evidence>
<reference evidence="10 12" key="1">
    <citation type="submission" date="2014-08" db="EMBL/GenBank/DDBJ databases">
        <authorList>
            <person name="Sisinthy S."/>
        </authorList>
    </citation>
    <scope>NUCLEOTIDE SEQUENCE [LARGE SCALE GENOMIC DNA]</scope>
    <source>
        <strain evidence="10 12">RuG17</strain>
    </source>
</reference>
<dbReference type="STRING" id="1001240.GY21_13220"/>
<dbReference type="AlphaFoldDB" id="A0A099J5I4"/>
<dbReference type="RefSeq" id="WP_035837213.1">
    <property type="nucleotide sequence ID" value="NZ_JACHBQ010000001.1"/>
</dbReference>
<keyword evidence="4 8" id="KW-0812">Transmembrane</keyword>
<dbReference type="InterPro" id="IPR014341">
    <property type="entry name" value="Ectoine_EhuD"/>
</dbReference>
<protein>
    <submittedName>
        <fullName evidence="10">Amino acid ABC transporter permease</fullName>
    </submittedName>
    <submittedName>
        <fullName evidence="11">Polar amino acid transport system permease protein</fullName>
    </submittedName>
</protein>
<evidence type="ECO:0000256" key="2">
    <source>
        <dbReference type="ARBA" id="ARBA00022448"/>
    </source>
</evidence>
<keyword evidence="5" id="KW-0029">Amino-acid transport</keyword>
<dbReference type="NCBIfam" id="TIGR01726">
    <property type="entry name" value="HEQRo_perm_3TM"/>
    <property type="match status" value="1"/>
</dbReference>
<evidence type="ECO:0000313" key="12">
    <source>
        <dbReference type="Proteomes" id="UP000029864"/>
    </source>
</evidence>
<dbReference type="Pfam" id="PF00528">
    <property type="entry name" value="BPD_transp_1"/>
    <property type="match status" value="1"/>
</dbReference>
<dbReference type="eggNOG" id="COG0765">
    <property type="taxonomic scope" value="Bacteria"/>
</dbReference>
<dbReference type="InterPro" id="IPR010065">
    <property type="entry name" value="AA_ABC_transptr_permease_3TM"/>
</dbReference>
<dbReference type="EMBL" id="JPXF01000056">
    <property type="protein sequence ID" value="KGJ72767.1"/>
    <property type="molecule type" value="Genomic_DNA"/>
</dbReference>
<gene>
    <name evidence="11" type="ORF">BJ997_003769</name>
    <name evidence="10" type="ORF">GY21_13220</name>
</gene>
<keyword evidence="12" id="KW-1185">Reference proteome</keyword>
<feature type="transmembrane region" description="Helical" evidence="8">
    <location>
        <begin position="20"/>
        <end position="44"/>
    </location>
</feature>
<proteinExistence type="inferred from homology"/>
<dbReference type="PANTHER" id="PTHR30614">
    <property type="entry name" value="MEMBRANE COMPONENT OF AMINO ACID ABC TRANSPORTER"/>
    <property type="match status" value="1"/>
</dbReference>
<reference evidence="11 13" key="2">
    <citation type="submission" date="2020-08" db="EMBL/GenBank/DDBJ databases">
        <title>Sequencing the genomes of 1000 actinobacteria strains.</title>
        <authorList>
            <person name="Klenk H.-P."/>
        </authorList>
    </citation>
    <scope>NUCLEOTIDE SEQUENCE [LARGE SCALE GENOMIC DNA]</scope>
    <source>
        <strain evidence="11 13">DSM 21065</strain>
    </source>
</reference>
<evidence type="ECO:0000256" key="4">
    <source>
        <dbReference type="ARBA" id="ARBA00022692"/>
    </source>
</evidence>
<evidence type="ECO:0000256" key="3">
    <source>
        <dbReference type="ARBA" id="ARBA00022475"/>
    </source>
</evidence>
<evidence type="ECO:0000259" key="9">
    <source>
        <dbReference type="PROSITE" id="PS50928"/>
    </source>
</evidence>
<feature type="transmembrane region" description="Helical" evidence="8">
    <location>
        <begin position="162"/>
        <end position="184"/>
    </location>
</feature>
<feature type="domain" description="ABC transmembrane type-1" evidence="9">
    <location>
        <begin position="20"/>
        <end position="208"/>
    </location>
</feature>
<evidence type="ECO:0000313" key="13">
    <source>
        <dbReference type="Proteomes" id="UP000561726"/>
    </source>
</evidence>
<keyword evidence="2 8" id="KW-0813">Transport</keyword>
<dbReference type="NCBIfam" id="TIGR03003">
    <property type="entry name" value="ectoine_ehuD"/>
    <property type="match status" value="1"/>
</dbReference>
<accession>A0A099J5I4</accession>
<comment type="subcellular location">
    <subcellularLocation>
        <location evidence="1 8">Cell membrane</location>
        <topology evidence="1 8">Multi-pass membrane protein</topology>
    </subcellularLocation>
</comment>
<keyword evidence="7 8" id="KW-0472">Membrane</keyword>
<feature type="transmembrane region" description="Helical" evidence="8">
    <location>
        <begin position="190"/>
        <end position="208"/>
    </location>
</feature>
<name>A0A099J5I4_9MICO</name>